<evidence type="ECO:0000256" key="2">
    <source>
        <dbReference type="ARBA" id="ARBA00012566"/>
    </source>
</evidence>
<keyword evidence="5" id="KW-0326">Glycosidase</keyword>
<evidence type="ECO:0000256" key="1">
    <source>
        <dbReference type="ARBA" id="ARBA00009336"/>
    </source>
</evidence>
<proteinExistence type="inferred from homology"/>
<comment type="similarity">
    <text evidence="1">Belongs to the glycosyl hydrolase 18 family.</text>
</comment>
<dbReference type="EC" id="3.2.1.96" evidence="2"/>
<reference evidence="9 10" key="1">
    <citation type="submission" date="2023-03" db="EMBL/GenBank/DDBJ databases">
        <title>Whole genome sequence of the first Corynebacterium rouxii strains isolated in Brazil: a recent member of Corynebacterium diphtheriae complex.</title>
        <authorList>
            <person name="Vieira V."/>
            <person name="Ramos J.N."/>
            <person name="Araujo M.R.B."/>
            <person name="Baio P.V."/>
            <person name="Sant'Anna L.O."/>
            <person name="Veras J.F.C."/>
            <person name="Vieira E.M.D."/>
            <person name="Sousa M.A.B."/>
            <person name="Camargo C.H."/>
            <person name="Sacchi C.T."/>
            <person name="Campos K.R."/>
            <person name="Santos M.B.N."/>
            <person name="Bokermann S."/>
            <person name="Alvim L.B."/>
            <person name="Santos L.S."/>
            <person name="Mattos-Guaraldi A.L."/>
        </authorList>
    </citation>
    <scope>NUCLEOTIDE SEQUENCE [LARGE SCALE GENOMIC DNA]</scope>
    <source>
        <strain evidence="9 10">70862</strain>
    </source>
</reference>
<keyword evidence="3" id="KW-0732">Signal</keyword>
<feature type="region of interest" description="Disordered" evidence="7">
    <location>
        <begin position="23"/>
        <end position="51"/>
    </location>
</feature>
<sequence>MATTMIATSLEVPAAEAISSDAEVTISDKFPESPRRAKATTSDQAHPNENPVKKRWLRYMMSAFAKLSGPQNNRDLTKTDQDYKYLPFDALPNRDLYHFDLVADLMDFALVQPYREHETPDKGWARFQNKINSCQFVVGYAKPEENDTSNKGQFLAATGNPKTSGTVSRAEWQPTGDKKSGTFTYAIDRDGSDYNKPSFSTLSPTKFEFANYATVANNRNKFEKRKQPLRIHFAPRSMPRQRIRCYRVSARTFPIFPNQCKSSLVPPPFR</sequence>
<protein>
    <recommendedName>
        <fullName evidence="2">mannosyl-glycoprotein endo-beta-N-acetylglucosaminidase</fullName>
        <ecNumber evidence="2">3.2.1.96</ecNumber>
    </recommendedName>
</protein>
<dbReference type="InterPro" id="IPR057016">
    <property type="entry name" value="EndoS_F2-like_TIM-barrel"/>
</dbReference>
<dbReference type="Gene3D" id="3.20.20.80">
    <property type="entry name" value="Glycosidases"/>
    <property type="match status" value="1"/>
</dbReference>
<evidence type="ECO:0000256" key="6">
    <source>
        <dbReference type="ARBA" id="ARBA00034414"/>
    </source>
</evidence>
<evidence type="ECO:0000313" key="10">
    <source>
        <dbReference type="Proteomes" id="UP001265983"/>
    </source>
</evidence>
<feature type="domain" description="Endo-beta-N-acetylglucosaminidase EndoS/F2-like TIM-barrel" evidence="8">
    <location>
        <begin position="75"/>
        <end position="183"/>
    </location>
</feature>
<keyword evidence="10" id="KW-1185">Reference proteome</keyword>
<gene>
    <name evidence="9" type="ORF">P8T80_08925</name>
</gene>
<accession>A0ABU3PNV0</accession>
<organism evidence="9 10">
    <name type="scientific">Corynebacterium rouxii</name>
    <dbReference type="NCBI Taxonomy" id="2719119"/>
    <lineage>
        <taxon>Bacteria</taxon>
        <taxon>Bacillati</taxon>
        <taxon>Actinomycetota</taxon>
        <taxon>Actinomycetes</taxon>
        <taxon>Mycobacteriales</taxon>
        <taxon>Corynebacteriaceae</taxon>
        <taxon>Corynebacterium</taxon>
    </lineage>
</organism>
<comment type="catalytic activity">
    <reaction evidence="6">
        <text>an N(4)-(oligosaccharide-(1-&gt;3)-[oligosaccharide-(1-&gt;6)]-beta-D-Man-(1-&gt;4)-beta-D-GlcNAc-(1-&gt;4)-alpha-D-GlcNAc)-L-asparaginyl-[protein] + H2O = an oligosaccharide-(1-&gt;3)-[oligosaccharide-(1-&gt;6)]-beta-D-Man-(1-&gt;4)-D-GlcNAc + N(4)-(N-acetyl-beta-D-glucosaminyl)-L-asparaginyl-[protein]</text>
        <dbReference type="Rhea" id="RHEA:73067"/>
        <dbReference type="Rhea" id="RHEA-COMP:12603"/>
        <dbReference type="Rhea" id="RHEA-COMP:18176"/>
        <dbReference type="ChEBI" id="CHEBI:15377"/>
        <dbReference type="ChEBI" id="CHEBI:132248"/>
        <dbReference type="ChEBI" id="CHEBI:192714"/>
        <dbReference type="ChEBI" id="CHEBI:192715"/>
        <dbReference type="EC" id="3.2.1.96"/>
    </reaction>
</comment>
<evidence type="ECO:0000256" key="4">
    <source>
        <dbReference type="ARBA" id="ARBA00022801"/>
    </source>
</evidence>
<name>A0ABU3PNV0_9CORY</name>
<dbReference type="SUPFAM" id="SSF51445">
    <property type="entry name" value="(Trans)glycosidases"/>
    <property type="match status" value="1"/>
</dbReference>
<keyword evidence="4" id="KW-0378">Hydrolase</keyword>
<dbReference type="RefSeq" id="WP_315644321.1">
    <property type="nucleotide sequence ID" value="NZ_JARUHM010000011.1"/>
</dbReference>
<dbReference type="EMBL" id="JARUHM010000011">
    <property type="protein sequence ID" value="MDT9411498.1"/>
    <property type="molecule type" value="Genomic_DNA"/>
</dbReference>
<evidence type="ECO:0000256" key="5">
    <source>
        <dbReference type="ARBA" id="ARBA00023295"/>
    </source>
</evidence>
<dbReference type="InterPro" id="IPR017853">
    <property type="entry name" value="GH"/>
</dbReference>
<evidence type="ECO:0000256" key="3">
    <source>
        <dbReference type="ARBA" id="ARBA00022729"/>
    </source>
</evidence>
<comment type="caution">
    <text evidence="9">The sequence shown here is derived from an EMBL/GenBank/DDBJ whole genome shotgun (WGS) entry which is preliminary data.</text>
</comment>
<evidence type="ECO:0000313" key="9">
    <source>
        <dbReference type="EMBL" id="MDT9411498.1"/>
    </source>
</evidence>
<evidence type="ECO:0000256" key="7">
    <source>
        <dbReference type="SAM" id="MobiDB-lite"/>
    </source>
</evidence>
<dbReference type="Pfam" id="PF23916">
    <property type="entry name" value="TIM-barrel_EndoS"/>
    <property type="match status" value="1"/>
</dbReference>
<evidence type="ECO:0000259" key="8">
    <source>
        <dbReference type="Pfam" id="PF23916"/>
    </source>
</evidence>
<dbReference type="Proteomes" id="UP001265983">
    <property type="component" value="Unassembled WGS sequence"/>
</dbReference>